<dbReference type="GO" id="GO:0006072">
    <property type="term" value="P:glycerol-3-phosphate metabolic process"/>
    <property type="evidence" value="ECO:0007669"/>
    <property type="project" value="InterPro"/>
</dbReference>
<reference evidence="6" key="1">
    <citation type="submission" date="2018-11" db="EMBL/GenBank/DDBJ databases">
        <authorList>
            <consortium name="Pathogen Informatics"/>
        </authorList>
    </citation>
    <scope>NUCLEOTIDE SEQUENCE</scope>
</reference>
<dbReference type="Gene3D" id="1.10.1040.10">
    <property type="entry name" value="N-(1-d-carboxylethyl)-l-norvaline Dehydrogenase, domain 2"/>
    <property type="match status" value="1"/>
</dbReference>
<dbReference type="Proteomes" id="UP000784294">
    <property type="component" value="Unassembled WGS sequence"/>
</dbReference>
<gene>
    <name evidence="6" type="ORF">PXEA_LOCUS12349</name>
</gene>
<proteinExistence type="inferred from homology"/>
<dbReference type="PRINTS" id="PR00077">
    <property type="entry name" value="GPDHDRGNASE"/>
</dbReference>
<dbReference type="InterPro" id="IPR006168">
    <property type="entry name" value="G3P_DH_NAD-dep"/>
</dbReference>
<organism evidence="6 7">
    <name type="scientific">Protopolystoma xenopodis</name>
    <dbReference type="NCBI Taxonomy" id="117903"/>
    <lineage>
        <taxon>Eukaryota</taxon>
        <taxon>Metazoa</taxon>
        <taxon>Spiralia</taxon>
        <taxon>Lophotrochozoa</taxon>
        <taxon>Platyhelminthes</taxon>
        <taxon>Monogenea</taxon>
        <taxon>Polyopisthocotylea</taxon>
        <taxon>Polystomatidea</taxon>
        <taxon>Polystomatidae</taxon>
        <taxon>Protopolystoma</taxon>
    </lineage>
</organism>
<dbReference type="AlphaFoldDB" id="A0A3S5BBX2"/>
<dbReference type="SUPFAM" id="SSF48179">
    <property type="entry name" value="6-phosphogluconate dehydrogenase C-terminal domain-like"/>
    <property type="match status" value="1"/>
</dbReference>
<evidence type="ECO:0000313" key="7">
    <source>
        <dbReference type="Proteomes" id="UP000784294"/>
    </source>
</evidence>
<evidence type="ECO:0000256" key="2">
    <source>
        <dbReference type="ARBA" id="ARBA00013218"/>
    </source>
</evidence>
<keyword evidence="3" id="KW-0520">NAD</keyword>
<keyword evidence="7" id="KW-1185">Reference proteome</keyword>
<protein>
    <recommendedName>
        <fullName evidence="2">glycerol-3-phosphate dehydrogenase (NAD(+))</fullName>
        <ecNumber evidence="2">1.1.1.8</ecNumber>
    </recommendedName>
</protein>
<dbReference type="InterPro" id="IPR006109">
    <property type="entry name" value="G3P_DH_NAD-dep_C"/>
</dbReference>
<dbReference type="EC" id="1.1.1.8" evidence="2"/>
<accession>A0A3S5BBX2</accession>
<evidence type="ECO:0000259" key="5">
    <source>
        <dbReference type="Pfam" id="PF07479"/>
    </source>
</evidence>
<dbReference type="PANTHER" id="PTHR11728:SF8">
    <property type="entry name" value="GLYCEROL-3-PHOSPHATE DEHYDROGENASE [NAD(+)]-RELATED"/>
    <property type="match status" value="1"/>
</dbReference>
<comment type="caution">
    <text evidence="6">The sequence shown here is derived from an EMBL/GenBank/DDBJ whole genome shotgun (WGS) entry which is preliminary data.</text>
</comment>
<comment type="catalytic activity">
    <reaction evidence="4">
        <text>sn-glycerol 3-phosphate + NAD(+) = dihydroxyacetone phosphate + NADH + H(+)</text>
        <dbReference type="Rhea" id="RHEA:11092"/>
        <dbReference type="ChEBI" id="CHEBI:15378"/>
        <dbReference type="ChEBI" id="CHEBI:57540"/>
        <dbReference type="ChEBI" id="CHEBI:57597"/>
        <dbReference type="ChEBI" id="CHEBI:57642"/>
        <dbReference type="ChEBI" id="CHEBI:57945"/>
        <dbReference type="EC" id="1.1.1.8"/>
    </reaction>
</comment>
<evidence type="ECO:0000256" key="1">
    <source>
        <dbReference type="ARBA" id="ARBA00011009"/>
    </source>
</evidence>
<dbReference type="OrthoDB" id="10263760at2759"/>
<dbReference type="InterPro" id="IPR013328">
    <property type="entry name" value="6PGD_dom2"/>
</dbReference>
<feature type="non-terminal residue" evidence="6">
    <location>
        <position position="1"/>
    </location>
</feature>
<dbReference type="Pfam" id="PF07479">
    <property type="entry name" value="NAD_Gly3P_dh_C"/>
    <property type="match status" value="1"/>
</dbReference>
<dbReference type="GO" id="GO:0141152">
    <property type="term" value="F:glycerol-3-phosphate dehydrogenase (NAD+) activity"/>
    <property type="evidence" value="ECO:0007669"/>
    <property type="project" value="UniProtKB-EC"/>
</dbReference>
<feature type="domain" description="Glycerol-3-phosphate dehydrogenase NAD-dependent C-terminal" evidence="5">
    <location>
        <begin position="11"/>
        <end position="60"/>
    </location>
</feature>
<sequence>TDYFRIGVIQDEAGAELCGALKNIVAVGSGITDGLGYGDNTKAAIIRLGFMEMRNFIFRFFPDRSKLDFRT</sequence>
<evidence type="ECO:0000313" key="6">
    <source>
        <dbReference type="EMBL" id="VEL18909.1"/>
    </source>
</evidence>
<evidence type="ECO:0000256" key="4">
    <source>
        <dbReference type="ARBA" id="ARBA00048683"/>
    </source>
</evidence>
<evidence type="ECO:0000256" key="3">
    <source>
        <dbReference type="ARBA" id="ARBA00023027"/>
    </source>
</evidence>
<comment type="similarity">
    <text evidence="1">Belongs to the NAD-dependent glycerol-3-phosphate dehydrogenase family.</text>
</comment>
<dbReference type="EMBL" id="CAAALY010039274">
    <property type="protein sequence ID" value="VEL18909.1"/>
    <property type="molecule type" value="Genomic_DNA"/>
</dbReference>
<dbReference type="PANTHER" id="PTHR11728">
    <property type="entry name" value="GLYCEROL-3-PHOSPHATE DEHYDROGENASE"/>
    <property type="match status" value="1"/>
</dbReference>
<name>A0A3S5BBX2_9PLAT</name>
<dbReference type="GO" id="GO:0005975">
    <property type="term" value="P:carbohydrate metabolic process"/>
    <property type="evidence" value="ECO:0007669"/>
    <property type="project" value="InterPro"/>
</dbReference>
<dbReference type="InterPro" id="IPR008927">
    <property type="entry name" value="6-PGluconate_DH-like_C_sf"/>
</dbReference>
<dbReference type="PROSITE" id="PS00957">
    <property type="entry name" value="NAD_G3PDH"/>
    <property type="match status" value="1"/>
</dbReference>
<dbReference type="GO" id="GO:0005829">
    <property type="term" value="C:cytosol"/>
    <property type="evidence" value="ECO:0007669"/>
    <property type="project" value="TreeGrafter"/>
</dbReference>